<name>A0A3A1YIS5_9FLAO</name>
<organism evidence="1 2">
    <name type="scientific">Capnocytophaga canis</name>
    <dbReference type="NCBI Taxonomy" id="1848903"/>
    <lineage>
        <taxon>Bacteria</taxon>
        <taxon>Pseudomonadati</taxon>
        <taxon>Bacteroidota</taxon>
        <taxon>Flavobacteriia</taxon>
        <taxon>Flavobacteriales</taxon>
        <taxon>Flavobacteriaceae</taxon>
        <taxon>Capnocytophaga</taxon>
    </lineage>
</organism>
<dbReference type="Proteomes" id="UP000265497">
    <property type="component" value="Unassembled WGS sequence"/>
</dbReference>
<comment type="caution">
    <text evidence="1">The sequence shown here is derived from an EMBL/GenBank/DDBJ whole genome shotgun (WGS) entry which is preliminary data.</text>
</comment>
<protein>
    <submittedName>
        <fullName evidence="1">Uncharacterized protein</fullName>
    </submittedName>
</protein>
<dbReference type="NCBIfam" id="TIGR01451">
    <property type="entry name" value="B_ant_repeat"/>
    <property type="match status" value="1"/>
</dbReference>
<dbReference type="Pfam" id="PF13573">
    <property type="entry name" value="SprB"/>
    <property type="match status" value="8"/>
</dbReference>
<dbReference type="InterPro" id="IPR047589">
    <property type="entry name" value="DUF11_rpt"/>
</dbReference>
<evidence type="ECO:0000313" key="2">
    <source>
        <dbReference type="Proteomes" id="UP000265497"/>
    </source>
</evidence>
<accession>A0A3A1YIS5</accession>
<evidence type="ECO:0000313" key="1">
    <source>
        <dbReference type="EMBL" id="RIY36144.1"/>
    </source>
</evidence>
<dbReference type="InterPro" id="IPR025667">
    <property type="entry name" value="SprB_repeat"/>
</dbReference>
<sequence>MFINMKNSSFFLMLLLTIVGGGRVFGQNHVDFNSLYRKTLQGDMIMVGNSILNVGDTRPANTPYVGSHDNNSRIGLQYADVDGDPSTFNSSSAFVSHPTSACLKVDKAYLYWSVAYTQERVNNQVNPKFERNKFNSVKFKTPNSLYQSFTGIRIYDGNHELARKPNLEDSQRAYVYRADVTNMLLTEGAARNGSFSGDYTVANIMAPYGTEWSGVGYAAGWTLVIIYEDKNQTSKMITLFDGFSAITSTNRSLDISISGFQTIPSGSVKAKMGIAALEGELGIQGDGLLIKSALKPAGVSIDAPGGRFTTRPKTNFFNSRITDTAPTPNTNRTPASTNLLGFDVAIFDIPNSANSLLDNNTTSVILSPFTRQDSFYPFVVAFNVEVIAPAVVVEKKIYKVNGGTDVTGGTVNLGDKLRYEIKFKNEGTDDAKKLVLTDLLPKNLVYNNIISSVRFGWKSNPVAGTDYVYNPTNHTLIFNIPDHVVKKGGNWQKVSFEVKVPDTCDDLRDACSNVIDNVVTGTYFGVENTQITPFNVRSTDNYSACGNIEGPSTFIANLGTCVSKRKETLCQKTLDLVAGADFATYAWTKEGSSTIIGTSQTLKVTETGTYKVLKKKTGCADMREEIEVVLHSDAQATNPINQYASLVLTCGNDGSDYPQIYLCGTSATKLLQLNTAGAVSYNWQKRNNCTIPATHPDTCPVRDNYGCTWNTVHTGSSYNVSQGGDYRVEINYAGGCVQVFYFRVTKTELTPTVTTRDIICTKQGEITVTHPTSGYQYALRGSDGNIVVNYQNSNKFTVTNPDSYTVLIRQALPAGSTYTPCIFELPASIIRKNPNLAVAATPLACQNSKGSLQISVSDMFPPYTYVVRNASASGAVVYQVNATDTTNITVPNLNDGNYYVQVTSPDGCALSHPITINKLPELKATATVKRHLMCGEAVIRVEAQGGTPGTSYGYSIDGGTTYVYNYTGKFYEFTVTAAGTYNIQVTDGNNCSVSTSATVDALTHPTFTATSRLTDCGQKVALQINVTSNPSNFQIRYSVDGGLTSQIGNTFVGLTPGGTYTPSLLISSGSATCTLTSTLTLPPVNNAKITAAFAGVIELIGCGGTGVNSDKAKVRVTNVQGGSGNYEYSFDNKANWITSSEAWLPAGTHNVFVRDKVNECEFGPMEVNVPNRPVAPNFTTSVAYDCQGLGSITVDSNQNGFVYTYEYNGRTYTSSTISELPPGSHTIKIKYADPTAPTPSILIKEDFGYGGYTRNPNVHPNYTYRDTSTIADGQYVVMPAGTVSHPTSGPLYNKCWTAPTDHTSPSDPTGRYLAMNVGTVGFNKPIYYKEVNDVIPEQEIRFEMYVYNLCHCNTCKLPIFAIRLVNSATGQIIGTQHDSGDVPVNGKVRGAWQRFSGTLAAPGVTSLRIEVVSMSPEWNGNDLAIDDILVYQVPKVCGFDAEVTATVLPNKQFGANENTRIVENAKCHPASTTTPNSRGKYQINLKNIANTGYYVSKDGGTWTLETANPFVWDDVSVGNHTVKFRYSATSTDCEVTETFEIKAPPAITVTPIPTKYLGCNPAEVTVTAVASGGTGALTYALESNIGTTPYQSNPSFVINNAGSYTIHVKDINECSASTSFDVTPAPPVTIAVAPTSNYCVTTGGTGASITLNVTGTPPFVFRVNGAVHATTNNTSHTLTNLQPNTYVVTVTDAHRCTTTETIEIEPPLRVSASSVQHDITCRPAPNHRGRIQVNLEGGYGSNTYVVKRGTTIVQRQTPVTGTSIIYESDQPGTYTIEITDAKDCKTQVTHTLTQPVPPTFTYTQTNALCNGGRGSITVNVTSGIGGYTYILNGGTPQTSNIFNNLAAGIYTLTVRDAKHCDATVQTVTITEPVAIRGFAGVFQLIGCGTGANADKAKVRITNVTGGVPPYEYRFDGGWVSENEGWMPAGNNQSVWVRDANKCPFEMKVDVPQKLTPPVFTQTAVTYDCHGNGIVTINNDQSTYSYTYSVNGGTPTTTNTLTNLSPGNNIITIKYRQVHHEAQACDFTATQTVQVATDKEFRATAGTITQPSCHGGNDGSAQFFVENFAATGYRHRLNAGAWSTATTNSTLTIPNLTAGDHTLTLEYVGGGCTVTMPFKVTEPAVLTLTSTVITPQKCSNAGATVRLTAGGGTPPYQYQLGTRSPQNSPEFVGVPHGNQIFTVIDHKGCPATTTVNLVAPKTVSFTATTQNCYSGNNDASIQVNVTDGNGGYKFSINGGAWITPTNPTTHIFEGLSNGTYTIRVLDSYDCTATQTLVIHPKLIMDVQTIDKSCNDGRITVTAQGGNGNYEYGFAPVGAPMPTLGTTNTFAVTTAGNYMVYLKSADCTISQTVSIGTAPAVGATVTANDPACFGSNGTVALTNVTGHAPYTFALKNTVTPTISQTFNNVIATNYTFANVVSGTYSVTVTDRYGCVVTYTATITGKPQITGIIKSTATDCVKIGDEVPLELTVSPTTITAYNLSGYDLYYSTNGGAWAMLNPTNTITGFRTGDQIAVWFKTVPNTVVGGAMATPVCIEKMPTETVPLPLHNLTISTNLTAFTATCDPAGMEVVVGASGGSGPYKFAILHSASDPIPLGTSLLWLPPTSADGKERRFTGLVPGRSYRFLVLDSANCVKENTQELYDNYVPPVHITATKVKPACHGTTTGTIEFTVTRSASSTTTATTFDWEVRNASTNVLVPGLAGNQGMPVPGGTVILPPVTVSVPGTYYMHIKETGTNCEWASANVEMRVLDPIQATATATVQSVTCDMSARILVQNVSGGGGGYEYQLTSPAFVAPIAWTSNNPIEIPRSNINAGTTGNISVTVHVRDQYGCDLTLTTPLTLNVPAPPPVPTGTANSCSEPLSITVSPMGTNYEYALAGPTPRTWQSSVTFTHLVAGNYTVLIKDKTTGCVTTGTTAVTLHPMMQATVQQAKLLGCTHPAEIKIDVTAGSGSYDYAITGAATVTRGALPTNPFTYVTNAVGTYQIHLYDNGTTCPAKTYTVTVAPAVQPSFTTTTVSVTCHGGSDGKIFVHDQVVGSNYTYVIAPVATFSSTIKAFEGLSAGVYNITMTDINNGCTTTTSVQVKQPAQITSAVGGLTATAFKCTAGNTSDAVVVTLDPTQVTGGTPPYSYQLVYDNGTPAIPGDDIIVNGTTMTITNRLGGDVKAIITDANGCTNLPATPITVAIDPYDELKTARVGIDDAITCVARENVSVTVTSTSGDNTKWMYIQSDTPPALTHPAWQPANTFTNLPVGTHRFWVKHIETGCMISAVHTVKDPNTFVINTPVITNPDCKGGTGSANITLTDATYTGAYQYTVQFGTTTLPVGTTVAGATTQNISLSNLLAGTYTITVEQLVAPECNKSYVFTVVEPDTVLTASVTTEPITCALNDGVIEVTNATGGWGDYRYRITPQSTGTAGAWQPNPRFTGLVADTYKVEISDKAGTGCEETISATVVLTNPVPLTATMTIASQNCVAGSGVMSVTVSGGAGEGYTFELFRNGNSHAVLNTTTATTVTFTNLDAGAYHVKVSDVWGCHTITTATLSTTLHTPITNVHAMVMKEITCSTPTGGIVSITHSAGHSGNIRYVVTSPSGVAVTQINSGLFTNVTEDGNYTVAVYDITTGCATEVITFELTPTVTPTFAITSGNVKCNGGADGWFTVDVPQTQQHLDYQVVVTSTATGFVTQTRTVANVPTSLLFKDLSAGVYTVVVTSVRGCVTTDTVTIGEPTVVGVTATTTPFACDPSNLPQPVIITAVGNGGTVPYHYSIDGTDFTNTSGVFTIIDTGVTQTITVYVKDLHGCATTTTVVVQPFPAIQGVSVVGTNRITCANPETIAVTITGGANQGYTVEGNRISGVGVVSPTTRTIIAGSSTTTFEITEVGMYEFKIIDNHTGCYTVTTYTVHPYNNIEIKVSPKVNTSCYGASDGVITLETTGYLGSYAYRVIDDATSLMVASGTTTTTMASLPHRVDIGGLPTGMYKVELTENGIPFCTVTSTLVSVSGPTRALTATATIIAPLTCEGNNAVIDVQAQYGWGNYEYQLWMNGIPHPTYGTYTTTSAFVGLGVGNYEVKVRDMGGCELTASATATMTTITIAPPVPITLNLTSSVTQVSCYGDKSASITAVSVMGGSGNYKYVLISTIGTEVYESGAQDSPTFTNLAAGVYQVKVVDGWGCDQVSTVHITITEPTPVRLNATITKGLTCLTNAEITLVASGGSGTGYTFSTSPTETFTAADVLSVPMGTYTYYAKDSNGCLSEVSNTIEILPIESLTLTVDATDAYVKCNGESTAEIRATAQGGLGNYQYELKGTLADGSVVTRTTLDGIFVGLATGTYQVTLKSDDCVTSTIHPIIINEAPALVWGTATSTDETCFGENNGTIKVMATGGTGSITYAISPRLDRAVTAEFINQQEYAPGTYLVRASDENGCYVDFDVTIQAATRLTAVLDVVTHEICFGAADATASITISGGKAPYHTAFNSNAVSATWTQSNDGRVYYDNLPAGENQVIFVKDANGCSTYVVIPSINAGVDLQLSATAKVECVSANTISSEVIVLVNSNYASLVTYALDGGTPQRNNIFTNVSSGTHTITVAHPNGCTTQTTVFVPHYDPLTVVTSTTQVSCNGESDASIVMQVTGGSASYTYRIAPNIGTFDVTTGTFRGLPAGTYEVSVRDNQLGCVLTEIFTFAEPDVLYVETGSVTETCYQVNDGQLFFEIKGGRPQYAYTLTAPDGTLVESATGIVQGQVISKTGLVPGTYQLLYSDDASLCTKTATIQVGKAPNIEPINSKAIKVQYQCRESWDNTSVSENYIELFFDNTILTASNTFYALNSTNLVDAVPFSEFIGNKAIIRNIPAGKDQYFTIFYKTCTYTIPVGQYFDVEEYDPLMLTDKTDPKSLNTIKVEATGGKAPYTYRFNGIISDDGNEYHIMPADKGYVTPDGKVIKQIDVEVLDDLGCTRTLTIEKEFIDIKIPNYFTPNGDGNNDDWGPNDPRSYPNMTIAIYDRYGRLIAQLEKGQRWDGTYEGKHLPTGDYWYIIRLNEDKDDSREFLGNMTLFR</sequence>
<reference evidence="1 2" key="1">
    <citation type="submission" date="2017-08" db="EMBL/GenBank/DDBJ databases">
        <title>Capnocytophaga canis 17-158 assembly.</title>
        <authorList>
            <person name="Gulvik C.A."/>
        </authorList>
    </citation>
    <scope>NUCLEOTIDE SEQUENCE [LARGE SCALE GENOMIC DNA]</scope>
    <source>
        <strain evidence="1 2">17-158</strain>
    </source>
</reference>
<dbReference type="InterPro" id="IPR026341">
    <property type="entry name" value="T9SS_type_B"/>
</dbReference>
<dbReference type="NCBIfam" id="TIGR04131">
    <property type="entry name" value="Bac_Flav_CTERM"/>
    <property type="match status" value="1"/>
</dbReference>
<dbReference type="Gene3D" id="2.60.40.740">
    <property type="match status" value="1"/>
</dbReference>
<dbReference type="Pfam" id="PF13585">
    <property type="entry name" value="CHU_C"/>
    <property type="match status" value="1"/>
</dbReference>
<gene>
    <name evidence="1" type="ORF">CKY20_08370</name>
</gene>
<proteinExistence type="predicted"/>
<dbReference type="EMBL" id="NSDI01000007">
    <property type="protein sequence ID" value="RIY36144.1"/>
    <property type="molecule type" value="Genomic_DNA"/>
</dbReference>